<dbReference type="InterPro" id="IPR011006">
    <property type="entry name" value="CheY-like_superfamily"/>
</dbReference>
<evidence type="ECO:0000313" key="3">
    <source>
        <dbReference type="EMBL" id="GAH20249.1"/>
    </source>
</evidence>
<keyword evidence="1" id="KW-0597">Phosphoprotein</keyword>
<gene>
    <name evidence="3" type="ORF">S03H2_04384</name>
</gene>
<sequence length="97" mass="11157">SSKKYKQKKVNKELNKHKPKLIFLDVNLPGSNGYEFCRRIKSTKKFNNVLIYYFTGVPEAEIAIKALETRADGYLKKPFDMSDFDDILQHLGQSSAV</sequence>
<name>X1ESV6_9ZZZZ</name>
<comment type="caution">
    <text evidence="3">The sequence shown here is derived from an EMBL/GenBank/DDBJ whole genome shotgun (WGS) entry which is preliminary data.</text>
</comment>
<proteinExistence type="predicted"/>
<dbReference type="InterPro" id="IPR050595">
    <property type="entry name" value="Bact_response_regulator"/>
</dbReference>
<dbReference type="EMBL" id="BARU01001731">
    <property type="protein sequence ID" value="GAH20249.1"/>
    <property type="molecule type" value="Genomic_DNA"/>
</dbReference>
<reference evidence="3" key="1">
    <citation type="journal article" date="2014" name="Front. Microbiol.">
        <title>High frequency of phylogenetically diverse reductive dehalogenase-homologous genes in deep subseafloor sedimentary metagenomes.</title>
        <authorList>
            <person name="Kawai M."/>
            <person name="Futagami T."/>
            <person name="Toyoda A."/>
            <person name="Takaki Y."/>
            <person name="Nishi S."/>
            <person name="Hori S."/>
            <person name="Arai W."/>
            <person name="Tsubouchi T."/>
            <person name="Morono Y."/>
            <person name="Uchiyama I."/>
            <person name="Ito T."/>
            <person name="Fujiyama A."/>
            <person name="Inagaki F."/>
            <person name="Takami H."/>
        </authorList>
    </citation>
    <scope>NUCLEOTIDE SEQUENCE</scope>
    <source>
        <strain evidence="3">Expedition CK06-06</strain>
    </source>
</reference>
<organism evidence="3">
    <name type="scientific">marine sediment metagenome</name>
    <dbReference type="NCBI Taxonomy" id="412755"/>
    <lineage>
        <taxon>unclassified sequences</taxon>
        <taxon>metagenomes</taxon>
        <taxon>ecological metagenomes</taxon>
    </lineage>
</organism>
<dbReference type="AlphaFoldDB" id="X1ESV6"/>
<accession>X1ESV6</accession>
<evidence type="ECO:0000256" key="1">
    <source>
        <dbReference type="ARBA" id="ARBA00022553"/>
    </source>
</evidence>
<dbReference type="PROSITE" id="PS50110">
    <property type="entry name" value="RESPONSE_REGULATORY"/>
    <property type="match status" value="1"/>
</dbReference>
<dbReference type="PANTHER" id="PTHR44591">
    <property type="entry name" value="STRESS RESPONSE REGULATOR PROTEIN 1"/>
    <property type="match status" value="1"/>
</dbReference>
<dbReference type="GO" id="GO:0000160">
    <property type="term" value="P:phosphorelay signal transduction system"/>
    <property type="evidence" value="ECO:0007669"/>
    <property type="project" value="InterPro"/>
</dbReference>
<feature type="domain" description="Response regulatory" evidence="2">
    <location>
        <begin position="1"/>
        <end position="92"/>
    </location>
</feature>
<dbReference type="SUPFAM" id="SSF52172">
    <property type="entry name" value="CheY-like"/>
    <property type="match status" value="1"/>
</dbReference>
<feature type="non-terminal residue" evidence="3">
    <location>
        <position position="1"/>
    </location>
</feature>
<dbReference type="CDD" id="cd00156">
    <property type="entry name" value="REC"/>
    <property type="match status" value="1"/>
</dbReference>
<protein>
    <recommendedName>
        <fullName evidence="2">Response regulatory domain-containing protein</fullName>
    </recommendedName>
</protein>
<dbReference type="InterPro" id="IPR001789">
    <property type="entry name" value="Sig_transdc_resp-reg_receiver"/>
</dbReference>
<evidence type="ECO:0000259" key="2">
    <source>
        <dbReference type="PROSITE" id="PS50110"/>
    </source>
</evidence>
<dbReference type="PANTHER" id="PTHR44591:SF3">
    <property type="entry name" value="RESPONSE REGULATORY DOMAIN-CONTAINING PROTEIN"/>
    <property type="match status" value="1"/>
</dbReference>
<dbReference type="Gene3D" id="3.40.50.2300">
    <property type="match status" value="1"/>
</dbReference>
<dbReference type="Pfam" id="PF00072">
    <property type="entry name" value="Response_reg"/>
    <property type="match status" value="1"/>
</dbReference>